<protein>
    <recommendedName>
        <fullName evidence="3">LamG-like jellyroll fold domain-containing protein</fullName>
    </recommendedName>
</protein>
<proteinExistence type="predicted"/>
<dbReference type="AlphaFoldDB" id="A0A9X2JKP9"/>
<evidence type="ECO:0000259" key="3">
    <source>
        <dbReference type="SMART" id="SM00560"/>
    </source>
</evidence>
<dbReference type="Gene3D" id="1.10.1330.10">
    <property type="entry name" value="Dockerin domain"/>
    <property type="match status" value="1"/>
</dbReference>
<dbReference type="SMART" id="SM00560">
    <property type="entry name" value="LamGL"/>
    <property type="match status" value="1"/>
</dbReference>
<dbReference type="InterPro" id="IPR036439">
    <property type="entry name" value="Dockerin_dom_sf"/>
</dbReference>
<dbReference type="Pfam" id="PF13385">
    <property type="entry name" value="Laminin_G_3"/>
    <property type="match status" value="1"/>
</dbReference>
<accession>A0A9X2JKP9</accession>
<dbReference type="Gene3D" id="2.60.120.200">
    <property type="match status" value="1"/>
</dbReference>
<feature type="domain" description="LamG-like jellyroll fold" evidence="3">
    <location>
        <begin position="467"/>
        <end position="615"/>
    </location>
</feature>
<dbReference type="InterPro" id="IPR013320">
    <property type="entry name" value="ConA-like_dom_sf"/>
</dbReference>
<dbReference type="GO" id="GO:0000272">
    <property type="term" value="P:polysaccharide catabolic process"/>
    <property type="evidence" value="ECO:0007669"/>
    <property type="project" value="InterPro"/>
</dbReference>
<gene>
    <name evidence="4" type="ORF">NG895_24570</name>
</gene>
<name>A0A9X2JKP9_9BACT</name>
<dbReference type="SUPFAM" id="SSF49899">
    <property type="entry name" value="Concanavalin A-like lectins/glucanases"/>
    <property type="match status" value="1"/>
</dbReference>
<reference evidence="4" key="1">
    <citation type="submission" date="2022-06" db="EMBL/GenBank/DDBJ databases">
        <title>Aeoliella straminimaris, a novel planctomycete from sediments.</title>
        <authorList>
            <person name="Vitorino I.R."/>
            <person name="Lage O.M."/>
        </authorList>
    </citation>
    <scope>NUCLEOTIDE SEQUENCE</scope>
    <source>
        <strain evidence="4">ICT_H6.2</strain>
    </source>
</reference>
<evidence type="ECO:0000256" key="2">
    <source>
        <dbReference type="ARBA" id="ARBA00023157"/>
    </source>
</evidence>
<dbReference type="EMBL" id="JAMXLR010000089">
    <property type="protein sequence ID" value="MCO6047084.1"/>
    <property type="molecule type" value="Genomic_DNA"/>
</dbReference>
<evidence type="ECO:0000313" key="4">
    <source>
        <dbReference type="EMBL" id="MCO6047084.1"/>
    </source>
</evidence>
<evidence type="ECO:0000256" key="1">
    <source>
        <dbReference type="ARBA" id="ARBA00022729"/>
    </source>
</evidence>
<dbReference type="InterPro" id="IPR018247">
    <property type="entry name" value="EF_Hand_1_Ca_BS"/>
</dbReference>
<keyword evidence="2" id="KW-1015">Disulfide bond</keyword>
<sequence length="721" mass="77882">MSLSQSSGRACVLLGCVTLVTASTRAEQIVDLATIRPAFETFFESRRLAAEPYGQYRMRSTDNSPDYYASLDVVISRTLMGEDFTQSLSNQQRTEWINHLHSFALANGTYSSTYGHHQLHANGMTIGALGPLGGKQLYPATPLYAPFDQPDEVSGYLQNSINWTNQWSESHKFWGGLHVYSLSSGASDEWRDTVFDWLDTNVDSGTGWWRIGQQPSSDVQGLGGGAHIWPIYEHWGREFPEPERVIDRILSMQLPSGRFGNGNSGYMDLDALYGLKFMRSHSPTYRSAEIDSAVENFGVYLAGSINGFLASGPTMHETLAKVGGFGLLNQMAPEEFPDSTGSQWTDIFTDPKLYQTAAVETLPDDLEPLGSDDVSIYSSVVLADGPVGYWRLGQTGGIVAPSAAVDESLNGLYVGLGASAGPANIGQPGPRPSAGFYGMSSDNRSAHLDGEISYVSIADSPQIDITGELTMEAWIKLDEYPEGNGGIVAKYQGSGNQRGYNLYVNLQNGGVGALGMVISPDGTFGSARDIVDDTPLTIGEWIHVAGVFKPDDFMRLYVNGQLVHEETEASGSVPSSIHSATADLWLGAQFSTSSDFRLPGLIDETAVYDRALTDNELLTHYLAATQLPGDFNRDGLVGIADYVVWRNSLGQLGAGLSADANYDGVVNAADYEVWKLHFGAVAMSKESSMASMVPTPVSNQLLLISVSLFCGRRVLLACAAP</sequence>
<dbReference type="PROSITE" id="PS00018">
    <property type="entry name" value="EF_HAND_1"/>
    <property type="match status" value="1"/>
</dbReference>
<comment type="caution">
    <text evidence="4">The sequence shown here is derived from an EMBL/GenBank/DDBJ whole genome shotgun (WGS) entry which is preliminary data.</text>
</comment>
<dbReference type="RefSeq" id="WP_252855197.1">
    <property type="nucleotide sequence ID" value="NZ_JAMXLR010000089.1"/>
</dbReference>
<dbReference type="Proteomes" id="UP001155241">
    <property type="component" value="Unassembled WGS sequence"/>
</dbReference>
<evidence type="ECO:0000313" key="5">
    <source>
        <dbReference type="Proteomes" id="UP001155241"/>
    </source>
</evidence>
<organism evidence="4 5">
    <name type="scientific">Aeoliella straminimaris</name>
    <dbReference type="NCBI Taxonomy" id="2954799"/>
    <lineage>
        <taxon>Bacteria</taxon>
        <taxon>Pseudomonadati</taxon>
        <taxon>Planctomycetota</taxon>
        <taxon>Planctomycetia</taxon>
        <taxon>Pirellulales</taxon>
        <taxon>Lacipirellulaceae</taxon>
        <taxon>Aeoliella</taxon>
    </lineage>
</organism>
<keyword evidence="1" id="KW-0732">Signal</keyword>
<dbReference type="SUPFAM" id="SSF63446">
    <property type="entry name" value="Type I dockerin domain"/>
    <property type="match status" value="1"/>
</dbReference>
<dbReference type="InterPro" id="IPR006558">
    <property type="entry name" value="LamG-like"/>
</dbReference>
<keyword evidence="5" id="KW-1185">Reference proteome</keyword>